<evidence type="ECO:0000313" key="1">
    <source>
        <dbReference type="EMBL" id="NHN34806.1"/>
    </source>
</evidence>
<evidence type="ECO:0000313" key="2">
    <source>
        <dbReference type="Proteomes" id="UP001165962"/>
    </source>
</evidence>
<gene>
    <name evidence="1" type="ORF">G9U52_34240</name>
</gene>
<dbReference type="Proteomes" id="UP001165962">
    <property type="component" value="Unassembled WGS sequence"/>
</dbReference>
<accession>A0ABX0JG93</accession>
<dbReference type="RefSeq" id="WP_166156447.1">
    <property type="nucleotide sequence ID" value="NZ_JAAOIW010000022.1"/>
</dbReference>
<keyword evidence="2" id="KW-1185">Reference proteome</keyword>
<organism evidence="1 2">
    <name type="scientific">Paenibacillus agricola</name>
    <dbReference type="NCBI Taxonomy" id="2716264"/>
    <lineage>
        <taxon>Bacteria</taxon>
        <taxon>Bacillati</taxon>
        <taxon>Bacillota</taxon>
        <taxon>Bacilli</taxon>
        <taxon>Bacillales</taxon>
        <taxon>Paenibacillaceae</taxon>
        <taxon>Paenibacillus</taxon>
    </lineage>
</organism>
<proteinExistence type="predicted"/>
<protein>
    <submittedName>
        <fullName evidence="1">Uncharacterized protein</fullName>
    </submittedName>
</protein>
<name>A0ABX0JG93_9BACL</name>
<reference evidence="1" key="1">
    <citation type="submission" date="2020-03" db="EMBL/GenBank/DDBJ databases">
        <title>Draft sequencing of Paenibacilllus sp. S3N08.</title>
        <authorList>
            <person name="Kim D.-U."/>
        </authorList>
    </citation>
    <scope>NUCLEOTIDE SEQUENCE</scope>
    <source>
        <strain evidence="1">S3N08</strain>
    </source>
</reference>
<comment type="caution">
    <text evidence="1">The sequence shown here is derived from an EMBL/GenBank/DDBJ whole genome shotgun (WGS) entry which is preliminary data.</text>
</comment>
<sequence length="135" mass="16322">MFINQIIEEARNQNAHKKLKEPLKKERKTRSDKLHDIRFPVTPDERMRLRRIGKHLKLTETACCTHLLVLALQLQEPRIPSYPYEDTRRYMHVKPAEEWYKVIAELAIHYDISERQMVYRLIHYSLECFFKEGSI</sequence>
<dbReference type="EMBL" id="JAAOIW010000022">
    <property type="protein sequence ID" value="NHN34806.1"/>
    <property type="molecule type" value="Genomic_DNA"/>
</dbReference>